<keyword evidence="1" id="KW-0472">Membrane</keyword>
<gene>
    <name evidence="2" type="ORF">D0Z07_1927</name>
</gene>
<keyword evidence="1" id="KW-0812">Transmembrane</keyword>
<reference evidence="2" key="1">
    <citation type="submission" date="2019-07" db="EMBL/GenBank/DDBJ databases">
        <title>Hyphodiscus hymeniophilus genome sequencing and assembly.</title>
        <authorList>
            <person name="Kramer G."/>
            <person name="Nodwell J."/>
        </authorList>
    </citation>
    <scope>NUCLEOTIDE SEQUENCE</scope>
    <source>
        <strain evidence="2">ATCC 34498</strain>
    </source>
</reference>
<keyword evidence="1" id="KW-1133">Transmembrane helix</keyword>
<protein>
    <submittedName>
        <fullName evidence="2">Uncharacterized protein</fullName>
    </submittedName>
</protein>
<name>A0A9P6VNL4_9HELO</name>
<feature type="transmembrane region" description="Helical" evidence="1">
    <location>
        <begin position="45"/>
        <end position="64"/>
    </location>
</feature>
<dbReference type="AlphaFoldDB" id="A0A9P6VNL4"/>
<sequence>MTLLQHAPFWIHIILETPASLNFFFNPSEQLSSPAPQAHAIIRQYAVLLLVSNLIALNFALGPLDQTGKNVALALSVYHLAPIFRAGSRILNGDHLYGHGLGGPWLHLWVHGGCFAALLTVGLLSRINKNPVKN</sequence>
<evidence type="ECO:0000313" key="3">
    <source>
        <dbReference type="Proteomes" id="UP000785200"/>
    </source>
</evidence>
<proteinExistence type="predicted"/>
<accession>A0A9P6VNL4</accession>
<organism evidence="2 3">
    <name type="scientific">Hyphodiscus hymeniophilus</name>
    <dbReference type="NCBI Taxonomy" id="353542"/>
    <lineage>
        <taxon>Eukaryota</taxon>
        <taxon>Fungi</taxon>
        <taxon>Dikarya</taxon>
        <taxon>Ascomycota</taxon>
        <taxon>Pezizomycotina</taxon>
        <taxon>Leotiomycetes</taxon>
        <taxon>Helotiales</taxon>
        <taxon>Hyphodiscaceae</taxon>
        <taxon>Hyphodiscus</taxon>
    </lineage>
</organism>
<feature type="transmembrane region" description="Helical" evidence="1">
    <location>
        <begin position="108"/>
        <end position="127"/>
    </location>
</feature>
<keyword evidence="3" id="KW-1185">Reference proteome</keyword>
<dbReference type="OrthoDB" id="2590756at2759"/>
<dbReference type="EMBL" id="VNKQ01000004">
    <property type="protein sequence ID" value="KAG0651741.1"/>
    <property type="molecule type" value="Genomic_DNA"/>
</dbReference>
<evidence type="ECO:0000313" key="2">
    <source>
        <dbReference type="EMBL" id="KAG0651741.1"/>
    </source>
</evidence>
<evidence type="ECO:0000256" key="1">
    <source>
        <dbReference type="SAM" id="Phobius"/>
    </source>
</evidence>
<dbReference type="Proteomes" id="UP000785200">
    <property type="component" value="Unassembled WGS sequence"/>
</dbReference>
<comment type="caution">
    <text evidence="2">The sequence shown here is derived from an EMBL/GenBank/DDBJ whole genome shotgun (WGS) entry which is preliminary data.</text>
</comment>